<dbReference type="Pfam" id="PF00172">
    <property type="entry name" value="Zn_clus"/>
    <property type="match status" value="1"/>
</dbReference>
<dbReference type="Gene3D" id="4.10.240.10">
    <property type="entry name" value="Zn(2)-C6 fungal-type DNA-binding domain"/>
    <property type="match status" value="1"/>
</dbReference>
<sequence length="813" mass="90532">MHSSTSPLHSAKHKSPEPVSSDGKPPPKRSRKAINCEPCRASKLKCDKARPCSSCVLRGTASACYVNGNGRDNGPSGIDPHNEIARMRQSIASLEALFIRGNFNAQESSSTAPQTRSGSTPLDSNIKQETDGDPLLSNPTPGLLAEKGRGGLYAGPTSTATLLYSLRNFNDSRDADDSPEIEEVPSEGSHNFDEDLLSLLPAIHIIDGLLDYYFEYCNWMYRHVNQVAFMNAWGRFKQRSSVDRLLLATLSVIMALAVRYLPEKHPLLMPFQKTREELGEHYYSVSKEAHDRFRAESRSLSLELVELLLVRTHYLTLSKTEGEEIWSIRGELISIGTAMGLHRDPDRWHMPRDVAERRRWAWWHIILLERWQAFLFGRPISVADHHFDTQMPSYVDPKLDPTGRLYQPNIHLFRLANILGEIVDDAVSIRAVPYERVLDRDRELVDWLEQLPKELDLDEYRLARALASPMPGEMRTGVQSVIVRTSFYHIRFTLHRPYAAAAHDRVTTTPTSSKQNELGLSMHERLAQSLDTAASSADKLIQLVGQTRPDLLANSFLAVPTHVHWGPFHCFSAAMFFSFQLIANPEQPGASLFRANIQRALDILYLFRGVAVAEKAYNMLTSLQPLYDGSIRDKSDDAKERLLSMVKKQAFPYHDSAPQSGSRYGPLRGNVAAAGTPTTGVLEPPVSSVRTEHQHDSRMYHPSPTAETPPHLTRPPPYSSASAPSGHSHQSPQAVSAPGGPLPEATSRYSTLSTAMVPPRYQSHPAAMQAAETASPQGTNEAAMWDTSVGFSRGEWVRFVDVMQRTDAGGSSY</sequence>
<evidence type="ECO:0000259" key="5">
    <source>
        <dbReference type="PROSITE" id="PS50048"/>
    </source>
</evidence>
<evidence type="ECO:0000313" key="7">
    <source>
        <dbReference type="Proteomes" id="UP000053477"/>
    </source>
</evidence>
<evidence type="ECO:0000256" key="1">
    <source>
        <dbReference type="ARBA" id="ARBA00004123"/>
    </source>
</evidence>
<name>A0A0H2SCV3_9AGAM</name>
<dbReference type="CDD" id="cd00067">
    <property type="entry name" value="GAL4"/>
    <property type="match status" value="1"/>
</dbReference>
<dbReference type="GO" id="GO:0003677">
    <property type="term" value="F:DNA binding"/>
    <property type="evidence" value="ECO:0007669"/>
    <property type="project" value="InterPro"/>
</dbReference>
<comment type="subcellular location">
    <subcellularLocation>
        <location evidence="1">Nucleus</location>
    </subcellularLocation>
</comment>
<feature type="compositionally biased region" description="Basic and acidic residues" evidence="4">
    <location>
        <begin position="690"/>
        <end position="699"/>
    </location>
</feature>
<dbReference type="CDD" id="cd12148">
    <property type="entry name" value="fungal_TF_MHR"/>
    <property type="match status" value="1"/>
</dbReference>
<feature type="region of interest" description="Disordered" evidence="4">
    <location>
        <begin position="1"/>
        <end position="34"/>
    </location>
</feature>
<evidence type="ECO:0000313" key="6">
    <source>
        <dbReference type="EMBL" id="KLO14791.1"/>
    </source>
</evidence>
<accession>A0A0H2SCV3</accession>
<evidence type="ECO:0000256" key="4">
    <source>
        <dbReference type="SAM" id="MobiDB-lite"/>
    </source>
</evidence>
<dbReference type="PANTHER" id="PTHR31001">
    <property type="entry name" value="UNCHARACTERIZED TRANSCRIPTIONAL REGULATORY PROTEIN"/>
    <property type="match status" value="1"/>
</dbReference>
<feature type="compositionally biased region" description="Polar residues" evidence="4">
    <location>
        <begin position="105"/>
        <end position="127"/>
    </location>
</feature>
<organism evidence="6 7">
    <name type="scientific">Schizopora paradoxa</name>
    <dbReference type="NCBI Taxonomy" id="27342"/>
    <lineage>
        <taxon>Eukaryota</taxon>
        <taxon>Fungi</taxon>
        <taxon>Dikarya</taxon>
        <taxon>Basidiomycota</taxon>
        <taxon>Agaricomycotina</taxon>
        <taxon>Agaricomycetes</taxon>
        <taxon>Hymenochaetales</taxon>
        <taxon>Schizoporaceae</taxon>
        <taxon>Schizopora</taxon>
    </lineage>
</organism>
<protein>
    <recommendedName>
        <fullName evidence="5">Zn(2)-C6 fungal-type domain-containing protein</fullName>
    </recommendedName>
</protein>
<feature type="region of interest" description="Disordered" evidence="4">
    <location>
        <begin position="105"/>
        <end position="141"/>
    </location>
</feature>
<dbReference type="Pfam" id="PF04082">
    <property type="entry name" value="Fungal_trans"/>
    <property type="match status" value="1"/>
</dbReference>
<dbReference type="SMART" id="SM00066">
    <property type="entry name" value="GAL4"/>
    <property type="match status" value="1"/>
</dbReference>
<dbReference type="AlphaFoldDB" id="A0A0H2SCV3"/>
<dbReference type="InParanoid" id="A0A0H2SCV3"/>
<dbReference type="GO" id="GO:0008270">
    <property type="term" value="F:zinc ion binding"/>
    <property type="evidence" value="ECO:0007669"/>
    <property type="project" value="InterPro"/>
</dbReference>
<dbReference type="InterPro" id="IPR050613">
    <property type="entry name" value="Sec_Metabolite_Reg"/>
</dbReference>
<reference evidence="6 7" key="1">
    <citation type="submission" date="2015-04" db="EMBL/GenBank/DDBJ databases">
        <title>Complete genome sequence of Schizopora paradoxa KUC8140, a cosmopolitan wood degrader in East Asia.</title>
        <authorList>
            <consortium name="DOE Joint Genome Institute"/>
            <person name="Min B."/>
            <person name="Park H."/>
            <person name="Jang Y."/>
            <person name="Kim J.-J."/>
            <person name="Kim K.H."/>
            <person name="Pangilinan J."/>
            <person name="Lipzen A."/>
            <person name="Riley R."/>
            <person name="Grigoriev I.V."/>
            <person name="Spatafora J.W."/>
            <person name="Choi I.-G."/>
        </authorList>
    </citation>
    <scope>NUCLEOTIDE SEQUENCE [LARGE SCALE GENOMIC DNA]</scope>
    <source>
        <strain evidence="6 7">KUC8140</strain>
    </source>
</reference>
<dbReference type="GO" id="GO:0005634">
    <property type="term" value="C:nucleus"/>
    <property type="evidence" value="ECO:0007669"/>
    <property type="project" value="UniProtKB-SubCell"/>
</dbReference>
<dbReference type="GO" id="GO:0000981">
    <property type="term" value="F:DNA-binding transcription factor activity, RNA polymerase II-specific"/>
    <property type="evidence" value="ECO:0007669"/>
    <property type="project" value="InterPro"/>
</dbReference>
<keyword evidence="3" id="KW-0539">Nucleus</keyword>
<dbReference type="GO" id="GO:0006351">
    <property type="term" value="P:DNA-templated transcription"/>
    <property type="evidence" value="ECO:0007669"/>
    <property type="project" value="InterPro"/>
</dbReference>
<dbReference type="SUPFAM" id="SSF57701">
    <property type="entry name" value="Zn2/Cys6 DNA-binding domain"/>
    <property type="match status" value="1"/>
</dbReference>
<feature type="compositionally biased region" description="Low complexity" evidence="4">
    <location>
        <begin position="719"/>
        <end position="733"/>
    </location>
</feature>
<dbReference type="EMBL" id="KQ085938">
    <property type="protein sequence ID" value="KLO14791.1"/>
    <property type="molecule type" value="Genomic_DNA"/>
</dbReference>
<dbReference type="OrthoDB" id="762982at2759"/>
<gene>
    <name evidence="6" type="ORF">SCHPADRAFT_902932</name>
</gene>
<proteinExistence type="predicted"/>
<dbReference type="InterPro" id="IPR036864">
    <property type="entry name" value="Zn2-C6_fun-type_DNA-bd_sf"/>
</dbReference>
<dbReference type="InterPro" id="IPR007219">
    <property type="entry name" value="XnlR_reg_dom"/>
</dbReference>
<evidence type="ECO:0000256" key="3">
    <source>
        <dbReference type="ARBA" id="ARBA00023242"/>
    </source>
</evidence>
<dbReference type="Proteomes" id="UP000053477">
    <property type="component" value="Unassembled WGS sequence"/>
</dbReference>
<keyword evidence="7" id="KW-1185">Reference proteome</keyword>
<dbReference type="InterPro" id="IPR001138">
    <property type="entry name" value="Zn2Cys6_DnaBD"/>
</dbReference>
<dbReference type="SMART" id="SM00906">
    <property type="entry name" value="Fungal_trans"/>
    <property type="match status" value="1"/>
</dbReference>
<feature type="region of interest" description="Disordered" evidence="4">
    <location>
        <begin position="653"/>
        <end position="747"/>
    </location>
</feature>
<dbReference type="STRING" id="27342.A0A0H2SCV3"/>
<dbReference type="PROSITE" id="PS50048">
    <property type="entry name" value="ZN2_CY6_FUNGAL_2"/>
    <property type="match status" value="1"/>
</dbReference>
<evidence type="ECO:0000256" key="2">
    <source>
        <dbReference type="ARBA" id="ARBA00022723"/>
    </source>
</evidence>
<feature type="domain" description="Zn(2)-C6 fungal-type" evidence="5">
    <location>
        <begin position="35"/>
        <end position="66"/>
    </location>
</feature>
<keyword evidence="2" id="KW-0479">Metal-binding</keyword>